<protein>
    <submittedName>
        <fullName evidence="3">Bifunctional DNA-binding transcriptional regulator/antitoxin component of YhaV-PrlF toxin-antitoxin module</fullName>
    </submittedName>
</protein>
<gene>
    <name evidence="3" type="ORF">FHS99_000260</name>
</gene>
<evidence type="ECO:0000313" key="3">
    <source>
        <dbReference type="EMBL" id="MBB5727804.1"/>
    </source>
</evidence>
<dbReference type="AlphaFoldDB" id="A0A7W9F1I6"/>
<dbReference type="SUPFAM" id="SSF89447">
    <property type="entry name" value="AbrB/MazE/MraZ-like"/>
    <property type="match status" value="1"/>
</dbReference>
<feature type="domain" description="SpoVT-AbrB" evidence="2">
    <location>
        <begin position="10"/>
        <end position="56"/>
    </location>
</feature>
<proteinExistence type="predicted"/>
<dbReference type="PROSITE" id="PS51740">
    <property type="entry name" value="SPOVT_ABRB"/>
    <property type="match status" value="1"/>
</dbReference>
<dbReference type="InterPro" id="IPR037914">
    <property type="entry name" value="SpoVT-AbrB_sf"/>
</dbReference>
<name>A0A7W9F1I6_9SPHN</name>
<evidence type="ECO:0000256" key="1">
    <source>
        <dbReference type="PROSITE-ProRule" id="PRU01076"/>
    </source>
</evidence>
<sequence>MNMHVNVSDVVTVRMGDDGMIQLPAAVMRAVGIVPGRPVMLGRNDRGEVVIFPETPEERSTRRATVINDLSSKHSTGQTTEKYMDLIRWRDAPL</sequence>
<dbReference type="RefSeq" id="WP_157175192.1">
    <property type="nucleotide sequence ID" value="NZ_BMJP01000001.1"/>
</dbReference>
<dbReference type="EMBL" id="JACIJR010000001">
    <property type="protein sequence ID" value="MBB5727804.1"/>
    <property type="molecule type" value="Genomic_DNA"/>
</dbReference>
<reference evidence="3 4" key="1">
    <citation type="submission" date="2020-08" db="EMBL/GenBank/DDBJ databases">
        <title>Genomic Encyclopedia of Type Strains, Phase IV (KMG-IV): sequencing the most valuable type-strain genomes for metagenomic binning, comparative biology and taxonomic classification.</title>
        <authorList>
            <person name="Goeker M."/>
        </authorList>
    </citation>
    <scope>NUCLEOTIDE SEQUENCE [LARGE SCALE GENOMIC DNA]</scope>
    <source>
        <strain evidence="3 4">DSM 103336</strain>
    </source>
</reference>
<evidence type="ECO:0000313" key="4">
    <source>
        <dbReference type="Proteomes" id="UP000546701"/>
    </source>
</evidence>
<evidence type="ECO:0000259" key="2">
    <source>
        <dbReference type="PROSITE" id="PS51740"/>
    </source>
</evidence>
<organism evidence="3 4">
    <name type="scientific">Sphingomonas prati</name>
    <dbReference type="NCBI Taxonomy" id="1843237"/>
    <lineage>
        <taxon>Bacteria</taxon>
        <taxon>Pseudomonadati</taxon>
        <taxon>Pseudomonadota</taxon>
        <taxon>Alphaproteobacteria</taxon>
        <taxon>Sphingomonadales</taxon>
        <taxon>Sphingomonadaceae</taxon>
        <taxon>Sphingomonas</taxon>
    </lineage>
</organism>
<accession>A0A7W9F1I6</accession>
<comment type="caution">
    <text evidence="3">The sequence shown here is derived from an EMBL/GenBank/DDBJ whole genome shotgun (WGS) entry which is preliminary data.</text>
</comment>
<dbReference type="InterPro" id="IPR007159">
    <property type="entry name" value="SpoVT-AbrB_dom"/>
</dbReference>
<keyword evidence="1 3" id="KW-0238">DNA-binding</keyword>
<keyword evidence="4" id="KW-1185">Reference proteome</keyword>
<dbReference type="GO" id="GO:0003677">
    <property type="term" value="F:DNA binding"/>
    <property type="evidence" value="ECO:0007669"/>
    <property type="project" value="UniProtKB-UniRule"/>
</dbReference>
<dbReference type="Proteomes" id="UP000546701">
    <property type="component" value="Unassembled WGS sequence"/>
</dbReference>